<evidence type="ECO:0000256" key="2">
    <source>
        <dbReference type="ARBA" id="ARBA00022801"/>
    </source>
</evidence>
<evidence type="ECO:0000313" key="4">
    <source>
        <dbReference type="EMBL" id="KAF0742337.1"/>
    </source>
</evidence>
<evidence type="ECO:0000259" key="3">
    <source>
        <dbReference type="Pfam" id="PF02230"/>
    </source>
</evidence>
<dbReference type="GO" id="GO:0052689">
    <property type="term" value="F:carboxylic ester hydrolase activity"/>
    <property type="evidence" value="ECO:0007669"/>
    <property type="project" value="TreeGrafter"/>
</dbReference>
<organism evidence="4 5">
    <name type="scientific">Aphanomyces euteiches</name>
    <dbReference type="NCBI Taxonomy" id="100861"/>
    <lineage>
        <taxon>Eukaryota</taxon>
        <taxon>Sar</taxon>
        <taxon>Stramenopiles</taxon>
        <taxon>Oomycota</taxon>
        <taxon>Saprolegniomycetes</taxon>
        <taxon>Saprolegniales</taxon>
        <taxon>Verrucalvaceae</taxon>
        <taxon>Aphanomyces</taxon>
    </lineage>
</organism>
<name>A0A6G0XPL4_9STRA</name>
<comment type="similarity">
    <text evidence="1">Belongs to the AB hydrolase superfamily. AB hydrolase 2 family.</text>
</comment>
<comment type="caution">
    <text evidence="4">The sequence shown here is derived from an EMBL/GenBank/DDBJ whole genome shotgun (WGS) entry which is preliminary data.</text>
</comment>
<proteinExistence type="inferred from homology"/>
<dbReference type="InterPro" id="IPR003140">
    <property type="entry name" value="PLipase/COase/thioEstase"/>
</dbReference>
<protein>
    <recommendedName>
        <fullName evidence="3">Phospholipase/carboxylesterase/thioesterase domain-containing protein</fullName>
    </recommendedName>
</protein>
<dbReference type="GO" id="GO:0008474">
    <property type="term" value="F:palmitoyl-(protein) hydrolase activity"/>
    <property type="evidence" value="ECO:0007669"/>
    <property type="project" value="TreeGrafter"/>
</dbReference>
<dbReference type="Proteomes" id="UP000481153">
    <property type="component" value="Unassembled WGS sequence"/>
</dbReference>
<dbReference type="PANTHER" id="PTHR10655">
    <property type="entry name" value="LYSOPHOSPHOLIPASE-RELATED"/>
    <property type="match status" value="1"/>
</dbReference>
<gene>
    <name evidence="4" type="ORF">Ae201684_002739</name>
</gene>
<evidence type="ECO:0000313" key="5">
    <source>
        <dbReference type="Proteomes" id="UP000481153"/>
    </source>
</evidence>
<accession>A0A6G0XPL4</accession>
<sequence>MAQTCQQAGVIWLHGLGDSGAGWSSLRDEFAHLNHIKWEFPDAPTNFVTCNHGPSSSWFDIHDIPITPSTAPQEPLNGLNDSVKKIHDAIKRMEASGIPSDRIVVGGFSQGSLLAILSSLRYEGALAGAVGFSGWLPSEEYLKDLPTKSLKVLIAHGSADNVVQYPLGKIMADRLTSQGHSVEFETYPGMAHSACAKEMQDLEAFLKSVLP</sequence>
<dbReference type="Gene3D" id="3.40.50.1820">
    <property type="entry name" value="alpha/beta hydrolase"/>
    <property type="match status" value="1"/>
</dbReference>
<dbReference type="InterPro" id="IPR050565">
    <property type="entry name" value="LYPA1-2/EST-like"/>
</dbReference>
<feature type="domain" description="Phospholipase/carboxylesterase/thioesterase" evidence="3">
    <location>
        <begin position="6"/>
        <end position="209"/>
    </location>
</feature>
<dbReference type="AlphaFoldDB" id="A0A6G0XPL4"/>
<dbReference type="InterPro" id="IPR029058">
    <property type="entry name" value="AB_hydrolase_fold"/>
</dbReference>
<dbReference type="PANTHER" id="PTHR10655:SF17">
    <property type="entry name" value="LYSOPHOSPHOLIPASE-LIKE PROTEIN 1"/>
    <property type="match status" value="1"/>
</dbReference>
<dbReference type="Pfam" id="PF02230">
    <property type="entry name" value="Abhydrolase_2"/>
    <property type="match status" value="1"/>
</dbReference>
<evidence type="ECO:0000256" key="1">
    <source>
        <dbReference type="ARBA" id="ARBA00006499"/>
    </source>
</evidence>
<keyword evidence="5" id="KW-1185">Reference proteome</keyword>
<keyword evidence="2" id="KW-0378">Hydrolase</keyword>
<dbReference type="EMBL" id="VJMJ01000029">
    <property type="protein sequence ID" value="KAF0742337.1"/>
    <property type="molecule type" value="Genomic_DNA"/>
</dbReference>
<dbReference type="GO" id="GO:0005737">
    <property type="term" value="C:cytoplasm"/>
    <property type="evidence" value="ECO:0007669"/>
    <property type="project" value="TreeGrafter"/>
</dbReference>
<reference evidence="4 5" key="1">
    <citation type="submission" date="2019-07" db="EMBL/GenBank/DDBJ databases">
        <title>Genomics analysis of Aphanomyces spp. identifies a new class of oomycete effector associated with host adaptation.</title>
        <authorList>
            <person name="Gaulin E."/>
        </authorList>
    </citation>
    <scope>NUCLEOTIDE SEQUENCE [LARGE SCALE GENOMIC DNA]</scope>
    <source>
        <strain evidence="4 5">ATCC 201684</strain>
    </source>
</reference>
<dbReference type="VEuPathDB" id="FungiDB:AeMF1_016018"/>
<dbReference type="SUPFAM" id="SSF53474">
    <property type="entry name" value="alpha/beta-Hydrolases"/>
    <property type="match status" value="1"/>
</dbReference>